<accession>A0ABT7SJF9</accession>
<dbReference type="Gene3D" id="3.30.200.20">
    <property type="entry name" value="Phosphorylase Kinase, domain 1"/>
    <property type="match status" value="1"/>
</dbReference>
<evidence type="ECO:0000256" key="2">
    <source>
        <dbReference type="ARBA" id="ARBA00022527"/>
    </source>
</evidence>
<dbReference type="InterPro" id="IPR011009">
    <property type="entry name" value="Kinase-like_dom_sf"/>
</dbReference>
<keyword evidence="4" id="KW-0547">Nucleotide-binding</keyword>
<evidence type="ECO:0000259" key="8">
    <source>
        <dbReference type="PROSITE" id="PS50011"/>
    </source>
</evidence>
<dbReference type="PROSITE" id="PS00108">
    <property type="entry name" value="PROTEIN_KINASE_ST"/>
    <property type="match status" value="1"/>
</dbReference>
<dbReference type="PANTHER" id="PTHR43289">
    <property type="entry name" value="MITOGEN-ACTIVATED PROTEIN KINASE KINASE KINASE 20-RELATED"/>
    <property type="match status" value="1"/>
</dbReference>
<dbReference type="PANTHER" id="PTHR43289:SF6">
    <property type="entry name" value="SERINE_THREONINE-PROTEIN KINASE NEKL-3"/>
    <property type="match status" value="1"/>
</dbReference>
<dbReference type="Proteomes" id="UP001529338">
    <property type="component" value="Unassembled WGS sequence"/>
</dbReference>
<sequence>MADHPPTRDVASLMTPPERATGDVPLFLGGRYRVLEMLGRGGASTVYRAHDLMLGRDVAVKVLAPVPPETDELRRHEAEMRVLSSLRDPGLVTLFDAGTDPVDGGAHVRAYLVMELVAGETLARRLDGGALSAPWAARVGWALAGALAVVHARDVVHRDVKPGNVLLTSDDAFDGDAGRVAERSPVKLADFGIARIAAATRLTMTGAIVGTATYLSPEQAMGGAIGPATDVYALGLVLLECLTGVAAFTGTVAEVAAARLSRDPEVPASADPALAALLRRMTARDPAARPTAGEVRDELAELLERDAAAWVAAEPGGVAGAEPIPADIAAARAAAGAAAGAAAPPWPFTDDEPTVLQPAVAHVTPPRRHAPRRRATTVALVGALVLGGATAATATALRSSSHEAGATATADAWTDGLEGDVAALKAALAAGRLEGAQALLDHAREELAAARRSGALPEAQLVAFARTLDGIGQQLTGAVAVAAAAAAQAQARLAASTSAAPAPTTTSSTRTVARTAPRASAPPHAATPAPGGKADHGPGSGKTKPKGGPGQGHKKGPGPG</sequence>
<proteinExistence type="predicted"/>
<feature type="domain" description="Protein kinase" evidence="8">
    <location>
        <begin position="32"/>
        <end position="303"/>
    </location>
</feature>
<keyword evidence="3 9" id="KW-0808">Transferase</keyword>
<evidence type="ECO:0000313" key="9">
    <source>
        <dbReference type="EMBL" id="MDM7856291.1"/>
    </source>
</evidence>
<evidence type="ECO:0000256" key="7">
    <source>
        <dbReference type="SAM" id="MobiDB-lite"/>
    </source>
</evidence>
<evidence type="ECO:0000256" key="3">
    <source>
        <dbReference type="ARBA" id="ARBA00022679"/>
    </source>
</evidence>
<keyword evidence="10" id="KW-1185">Reference proteome</keyword>
<evidence type="ECO:0000256" key="6">
    <source>
        <dbReference type="ARBA" id="ARBA00022840"/>
    </source>
</evidence>
<gene>
    <name evidence="9" type="ORF">QRT04_15240</name>
</gene>
<evidence type="ECO:0000313" key="10">
    <source>
        <dbReference type="Proteomes" id="UP001529338"/>
    </source>
</evidence>
<evidence type="ECO:0000256" key="1">
    <source>
        <dbReference type="ARBA" id="ARBA00012513"/>
    </source>
</evidence>
<comment type="caution">
    <text evidence="9">The sequence shown here is derived from an EMBL/GenBank/DDBJ whole genome shotgun (WGS) entry which is preliminary data.</text>
</comment>
<evidence type="ECO:0000256" key="5">
    <source>
        <dbReference type="ARBA" id="ARBA00022777"/>
    </source>
</evidence>
<feature type="compositionally biased region" description="Low complexity" evidence="7">
    <location>
        <begin position="495"/>
        <end position="530"/>
    </location>
</feature>
<dbReference type="SUPFAM" id="SSF56112">
    <property type="entry name" value="Protein kinase-like (PK-like)"/>
    <property type="match status" value="1"/>
</dbReference>
<dbReference type="RefSeq" id="WP_289456434.1">
    <property type="nucleotide sequence ID" value="NZ_JAUCGQ010000003.1"/>
</dbReference>
<keyword evidence="6" id="KW-0067">ATP-binding</keyword>
<dbReference type="Pfam" id="PF00069">
    <property type="entry name" value="Pkinase"/>
    <property type="match status" value="1"/>
</dbReference>
<evidence type="ECO:0000256" key="4">
    <source>
        <dbReference type="ARBA" id="ARBA00022741"/>
    </source>
</evidence>
<dbReference type="InterPro" id="IPR008271">
    <property type="entry name" value="Ser/Thr_kinase_AS"/>
</dbReference>
<dbReference type="EMBL" id="JAUCGQ010000003">
    <property type="protein sequence ID" value="MDM7856291.1"/>
    <property type="molecule type" value="Genomic_DNA"/>
</dbReference>
<organism evidence="9 10">
    <name type="scientific">Cellulomonas alba</name>
    <dbReference type="NCBI Taxonomy" id="3053467"/>
    <lineage>
        <taxon>Bacteria</taxon>
        <taxon>Bacillati</taxon>
        <taxon>Actinomycetota</taxon>
        <taxon>Actinomycetes</taxon>
        <taxon>Micrococcales</taxon>
        <taxon>Cellulomonadaceae</taxon>
        <taxon>Cellulomonas</taxon>
    </lineage>
</organism>
<dbReference type="Gene3D" id="1.10.510.10">
    <property type="entry name" value="Transferase(Phosphotransferase) domain 1"/>
    <property type="match status" value="1"/>
</dbReference>
<dbReference type="InterPro" id="IPR000719">
    <property type="entry name" value="Prot_kinase_dom"/>
</dbReference>
<keyword evidence="2" id="KW-0723">Serine/threonine-protein kinase</keyword>
<feature type="region of interest" description="Disordered" evidence="7">
    <location>
        <begin position="495"/>
        <end position="560"/>
    </location>
</feature>
<dbReference type="CDD" id="cd14014">
    <property type="entry name" value="STKc_PknB_like"/>
    <property type="match status" value="1"/>
</dbReference>
<reference evidence="9 10" key="1">
    <citation type="submission" date="2023-06" db="EMBL/GenBank/DDBJ databases">
        <title>Cellulomonas sp. MW4 Whole genome sequence.</title>
        <authorList>
            <person name="Park S."/>
        </authorList>
    </citation>
    <scope>NUCLEOTIDE SEQUENCE [LARGE SCALE GENOMIC DNA]</scope>
    <source>
        <strain evidence="9 10">MW4</strain>
    </source>
</reference>
<dbReference type="EC" id="2.7.11.1" evidence="1"/>
<name>A0ABT7SJF9_9CELL</name>
<dbReference type="SMART" id="SM00220">
    <property type="entry name" value="S_TKc"/>
    <property type="match status" value="1"/>
</dbReference>
<keyword evidence="5 9" id="KW-0418">Kinase</keyword>
<protein>
    <recommendedName>
        <fullName evidence="1">non-specific serine/threonine protein kinase</fullName>
        <ecNumber evidence="1">2.7.11.1</ecNumber>
    </recommendedName>
</protein>
<dbReference type="GO" id="GO:0004674">
    <property type="term" value="F:protein serine/threonine kinase activity"/>
    <property type="evidence" value="ECO:0007669"/>
    <property type="project" value="UniProtKB-EC"/>
</dbReference>
<dbReference type="PROSITE" id="PS50011">
    <property type="entry name" value="PROTEIN_KINASE_DOM"/>
    <property type="match status" value="1"/>
</dbReference>